<dbReference type="InterPro" id="IPR000215">
    <property type="entry name" value="Serpin_fam"/>
</dbReference>
<evidence type="ECO:0000256" key="2">
    <source>
        <dbReference type="RuleBase" id="RU000411"/>
    </source>
</evidence>
<organism evidence="4 5">
    <name type="scientific">Paragonimus westermani</name>
    <dbReference type="NCBI Taxonomy" id="34504"/>
    <lineage>
        <taxon>Eukaryota</taxon>
        <taxon>Metazoa</taxon>
        <taxon>Spiralia</taxon>
        <taxon>Lophotrochozoa</taxon>
        <taxon>Platyhelminthes</taxon>
        <taxon>Trematoda</taxon>
        <taxon>Digenea</taxon>
        <taxon>Plagiorchiida</taxon>
        <taxon>Troglotremata</taxon>
        <taxon>Troglotrematidae</taxon>
        <taxon>Paragonimus</taxon>
    </lineage>
</organism>
<dbReference type="GO" id="GO:0005615">
    <property type="term" value="C:extracellular space"/>
    <property type="evidence" value="ECO:0007669"/>
    <property type="project" value="InterPro"/>
</dbReference>
<dbReference type="SUPFAM" id="SSF56574">
    <property type="entry name" value="Serpins"/>
    <property type="match status" value="1"/>
</dbReference>
<sequence>ISSLSSDEAKRQYINKWTSENTGQKITELLPPGAVDTDTVLALVNALYFKGMWRNQFDKQRTFRGDFTCFGGKKMDIMMMHVEAHFPFEELADWAAQAVRLPFEGTDWQMLIILPRDANGLPRVLSHIRKPGVLEELLKRPFHETELDLFLPKFKLSQCEPVDAKALLERCGINTIFVAGLADLTKLCSSERLSVSDVFHKAILEVSFQIGYIHNKNGCVFEFITGFVKCA</sequence>
<evidence type="ECO:0000256" key="1">
    <source>
        <dbReference type="ARBA" id="ARBA00009500"/>
    </source>
</evidence>
<evidence type="ECO:0000259" key="3">
    <source>
        <dbReference type="SMART" id="SM00093"/>
    </source>
</evidence>
<comment type="caution">
    <text evidence="4">The sequence shown here is derived from an EMBL/GenBank/DDBJ whole genome shotgun (WGS) entry which is preliminary data.</text>
</comment>
<dbReference type="PANTHER" id="PTHR11461:SF211">
    <property type="entry name" value="GH10112P-RELATED"/>
    <property type="match status" value="1"/>
</dbReference>
<dbReference type="SMART" id="SM00093">
    <property type="entry name" value="SERPIN"/>
    <property type="match status" value="1"/>
</dbReference>
<dbReference type="InterPro" id="IPR042185">
    <property type="entry name" value="Serpin_sf_2"/>
</dbReference>
<dbReference type="InterPro" id="IPR023796">
    <property type="entry name" value="Serpin_dom"/>
</dbReference>
<evidence type="ECO:0000313" key="4">
    <source>
        <dbReference type="EMBL" id="KAA3670181.1"/>
    </source>
</evidence>
<dbReference type="GO" id="GO:0004867">
    <property type="term" value="F:serine-type endopeptidase inhibitor activity"/>
    <property type="evidence" value="ECO:0007669"/>
    <property type="project" value="InterPro"/>
</dbReference>
<keyword evidence="5" id="KW-1185">Reference proteome</keyword>
<dbReference type="Gene3D" id="2.30.39.10">
    <property type="entry name" value="Alpha-1-antitrypsin, domain 1"/>
    <property type="match status" value="1"/>
</dbReference>
<feature type="domain" description="Serpin" evidence="3">
    <location>
        <begin position="1"/>
        <end position="216"/>
    </location>
</feature>
<dbReference type="InterPro" id="IPR036186">
    <property type="entry name" value="Serpin_sf"/>
</dbReference>
<gene>
    <name evidence="4" type="ORF">DEA37_0014608</name>
</gene>
<dbReference type="EMBL" id="QNGE01013043">
    <property type="protein sequence ID" value="KAA3670181.1"/>
    <property type="molecule type" value="Genomic_DNA"/>
</dbReference>
<protein>
    <submittedName>
        <fullName evidence="4">Serpin B</fullName>
    </submittedName>
</protein>
<reference evidence="4 5" key="1">
    <citation type="journal article" date="2019" name="Gigascience">
        <title>Whole-genome sequence of the oriental lung fluke Paragonimus westermani.</title>
        <authorList>
            <person name="Oey H."/>
            <person name="Zakrzewski M."/>
            <person name="Narain K."/>
            <person name="Devi K.R."/>
            <person name="Agatsuma T."/>
            <person name="Nawaratna S."/>
            <person name="Gobert G.N."/>
            <person name="Jones M.K."/>
            <person name="Ragan M.A."/>
            <person name="McManus D.P."/>
            <person name="Krause L."/>
        </authorList>
    </citation>
    <scope>NUCLEOTIDE SEQUENCE [LARGE SCALE GENOMIC DNA]</scope>
    <source>
        <strain evidence="4 5">IND2009</strain>
    </source>
</reference>
<dbReference type="Pfam" id="PF00079">
    <property type="entry name" value="Serpin"/>
    <property type="match status" value="1"/>
</dbReference>
<dbReference type="Gene3D" id="3.30.497.10">
    <property type="entry name" value="Antithrombin, subunit I, domain 2"/>
    <property type="match status" value="1"/>
</dbReference>
<dbReference type="Proteomes" id="UP000324629">
    <property type="component" value="Unassembled WGS sequence"/>
</dbReference>
<accession>A0A5J4N3Q7</accession>
<evidence type="ECO:0000313" key="5">
    <source>
        <dbReference type="Proteomes" id="UP000324629"/>
    </source>
</evidence>
<feature type="non-terminal residue" evidence="4">
    <location>
        <position position="231"/>
    </location>
</feature>
<name>A0A5J4N3Q7_9TREM</name>
<proteinExistence type="inferred from homology"/>
<dbReference type="InterPro" id="IPR042178">
    <property type="entry name" value="Serpin_sf_1"/>
</dbReference>
<feature type="non-terminal residue" evidence="4">
    <location>
        <position position="1"/>
    </location>
</feature>
<dbReference type="PANTHER" id="PTHR11461">
    <property type="entry name" value="SERINE PROTEASE INHIBITOR, SERPIN"/>
    <property type="match status" value="1"/>
</dbReference>
<comment type="similarity">
    <text evidence="1 2">Belongs to the serpin family.</text>
</comment>
<dbReference type="AlphaFoldDB" id="A0A5J4N3Q7"/>